<dbReference type="Proteomes" id="UP000574390">
    <property type="component" value="Unassembled WGS sequence"/>
</dbReference>
<organism evidence="1 3">
    <name type="scientific">Perkinsus olseni</name>
    <name type="common">Perkinsus atlanticus</name>
    <dbReference type="NCBI Taxonomy" id="32597"/>
    <lineage>
        <taxon>Eukaryota</taxon>
        <taxon>Sar</taxon>
        <taxon>Alveolata</taxon>
        <taxon>Perkinsozoa</taxon>
        <taxon>Perkinsea</taxon>
        <taxon>Perkinsida</taxon>
        <taxon>Perkinsidae</taxon>
        <taxon>Perkinsus</taxon>
    </lineage>
</organism>
<keyword evidence="3" id="KW-1185">Reference proteome</keyword>
<evidence type="ECO:0000313" key="1">
    <source>
        <dbReference type="EMBL" id="KAF4705905.1"/>
    </source>
</evidence>
<reference evidence="3 4" key="1">
    <citation type="submission" date="2020-04" db="EMBL/GenBank/DDBJ databases">
        <title>Perkinsus olseni comparative genomics.</title>
        <authorList>
            <person name="Bogema D.R."/>
        </authorList>
    </citation>
    <scope>NUCLEOTIDE SEQUENCE [LARGE SCALE GENOMIC DNA]</scope>
    <source>
        <strain evidence="2">ATCC PRA-205</strain>
        <strain evidence="1 3">ATCC PRA-207</strain>
    </source>
</reference>
<comment type="caution">
    <text evidence="1">The sequence shown here is derived from an EMBL/GenBank/DDBJ whole genome shotgun (WGS) entry which is preliminary data.</text>
</comment>
<dbReference type="Proteomes" id="UP000553632">
    <property type="component" value="Unassembled WGS sequence"/>
</dbReference>
<accession>A0A7J6QBW3</accession>
<protein>
    <submittedName>
        <fullName evidence="1">Uncharacterized protein</fullName>
    </submittedName>
</protein>
<sequence length="95" mass="10398">MRTEGGMLKDLAVVKTVDHVMKLETTSGNNDGDAPVRAEAFVVGFSCKEIPHTAIMVTHDDEPVILFHIDTSRPHDIRDAIDKPLVTSAKAEEKS</sequence>
<name>A0A7J6QBW3_PEROL</name>
<evidence type="ECO:0000313" key="3">
    <source>
        <dbReference type="Proteomes" id="UP000553632"/>
    </source>
</evidence>
<dbReference type="AlphaFoldDB" id="A0A7J6QBW3"/>
<dbReference type="EMBL" id="JABANO010033969">
    <property type="protein sequence ID" value="KAF4705905.1"/>
    <property type="molecule type" value="Genomic_DNA"/>
</dbReference>
<evidence type="ECO:0000313" key="2">
    <source>
        <dbReference type="EMBL" id="KAF4751276.1"/>
    </source>
</evidence>
<evidence type="ECO:0000313" key="4">
    <source>
        <dbReference type="Proteomes" id="UP000574390"/>
    </source>
</evidence>
<gene>
    <name evidence="2" type="ORF">FOZ62_006040</name>
    <name evidence="1" type="ORF">FOZ63_012991</name>
</gene>
<dbReference type="EMBL" id="JABANM010003195">
    <property type="protein sequence ID" value="KAF4751276.1"/>
    <property type="molecule type" value="Genomic_DNA"/>
</dbReference>
<proteinExistence type="predicted"/>